<dbReference type="AlphaFoldDB" id="A0A5N5WWQ9"/>
<proteinExistence type="predicted"/>
<organism evidence="1 2">
    <name type="scientific">Aspergillus leporis</name>
    <dbReference type="NCBI Taxonomy" id="41062"/>
    <lineage>
        <taxon>Eukaryota</taxon>
        <taxon>Fungi</taxon>
        <taxon>Dikarya</taxon>
        <taxon>Ascomycota</taxon>
        <taxon>Pezizomycotina</taxon>
        <taxon>Eurotiomycetes</taxon>
        <taxon>Eurotiomycetidae</taxon>
        <taxon>Eurotiales</taxon>
        <taxon>Aspergillaceae</taxon>
        <taxon>Aspergillus</taxon>
        <taxon>Aspergillus subgen. Circumdati</taxon>
    </lineage>
</organism>
<protein>
    <submittedName>
        <fullName evidence="1">Uncharacterized protein</fullName>
    </submittedName>
</protein>
<evidence type="ECO:0000313" key="2">
    <source>
        <dbReference type="Proteomes" id="UP000326565"/>
    </source>
</evidence>
<reference evidence="1 2" key="1">
    <citation type="submission" date="2019-04" db="EMBL/GenBank/DDBJ databases">
        <title>Friends and foes A comparative genomics study of 23 Aspergillus species from section Flavi.</title>
        <authorList>
            <consortium name="DOE Joint Genome Institute"/>
            <person name="Kjaerbolling I."/>
            <person name="Vesth T."/>
            <person name="Frisvad J.C."/>
            <person name="Nybo J.L."/>
            <person name="Theobald S."/>
            <person name="Kildgaard S."/>
            <person name="Isbrandt T."/>
            <person name="Kuo A."/>
            <person name="Sato A."/>
            <person name="Lyhne E.K."/>
            <person name="Kogle M.E."/>
            <person name="Wiebenga A."/>
            <person name="Kun R.S."/>
            <person name="Lubbers R.J."/>
            <person name="Makela M.R."/>
            <person name="Barry K."/>
            <person name="Chovatia M."/>
            <person name="Clum A."/>
            <person name="Daum C."/>
            <person name="Haridas S."/>
            <person name="He G."/>
            <person name="LaButti K."/>
            <person name="Lipzen A."/>
            <person name="Mondo S."/>
            <person name="Riley R."/>
            <person name="Salamov A."/>
            <person name="Simmons B.A."/>
            <person name="Magnuson J.K."/>
            <person name="Henrissat B."/>
            <person name="Mortensen U.H."/>
            <person name="Larsen T.O."/>
            <person name="Devries R.P."/>
            <person name="Grigoriev I.V."/>
            <person name="Machida M."/>
            <person name="Baker S.E."/>
            <person name="Andersen M.R."/>
        </authorList>
    </citation>
    <scope>NUCLEOTIDE SEQUENCE [LARGE SCALE GENOMIC DNA]</scope>
    <source>
        <strain evidence="1 2">CBS 151.66</strain>
    </source>
</reference>
<keyword evidence="2" id="KW-1185">Reference proteome</keyword>
<dbReference type="Proteomes" id="UP000326565">
    <property type="component" value="Unassembled WGS sequence"/>
</dbReference>
<sequence>MVSLMALARSKGLVGTMLTTIGSLEPRWSSGVVPSPQVRSAFPCLSTWHFCDRCRFQLSGGGLCLPLWAEDQLDYSPIQWLWIMSCKARGLNFSVLVGRALQCTTAARDSERLLRIFRLPSTIPRQCAACQMAKCTRSSRCKFPLTGQSQFIHSVQVKRLDQT</sequence>
<accession>A0A5N5WWQ9</accession>
<dbReference type="EMBL" id="ML732235">
    <property type="protein sequence ID" value="KAB8072986.1"/>
    <property type="molecule type" value="Genomic_DNA"/>
</dbReference>
<evidence type="ECO:0000313" key="1">
    <source>
        <dbReference type="EMBL" id="KAB8072986.1"/>
    </source>
</evidence>
<name>A0A5N5WWQ9_9EURO</name>
<gene>
    <name evidence="1" type="ORF">BDV29DRAFT_142524</name>
</gene>